<dbReference type="SUPFAM" id="SSF52172">
    <property type="entry name" value="CheY-like"/>
    <property type="match status" value="1"/>
</dbReference>
<protein>
    <submittedName>
        <fullName evidence="8">Response regulator</fullName>
    </submittedName>
</protein>
<evidence type="ECO:0000313" key="8">
    <source>
        <dbReference type="EMBL" id="QWG04635.1"/>
    </source>
</evidence>
<proteinExistence type="predicted"/>
<dbReference type="GO" id="GO:0000160">
    <property type="term" value="P:phosphorelay signal transduction system"/>
    <property type="evidence" value="ECO:0007669"/>
    <property type="project" value="InterPro"/>
</dbReference>
<dbReference type="Gene3D" id="1.10.10.10">
    <property type="entry name" value="Winged helix-like DNA-binding domain superfamily/Winged helix DNA-binding domain"/>
    <property type="match status" value="1"/>
</dbReference>
<gene>
    <name evidence="8" type="ORF">KMW28_27435</name>
</gene>
<accession>A0AAX1NAP9</accession>
<dbReference type="PROSITE" id="PS50110">
    <property type="entry name" value="RESPONSE_REGULATORY"/>
    <property type="match status" value="1"/>
</dbReference>
<dbReference type="KEGG" id="fya:KMW28_27435"/>
<evidence type="ECO:0000256" key="3">
    <source>
        <dbReference type="ARBA" id="ARBA00023125"/>
    </source>
</evidence>
<evidence type="ECO:0000256" key="1">
    <source>
        <dbReference type="ARBA" id="ARBA00022553"/>
    </source>
</evidence>
<dbReference type="GO" id="GO:0003677">
    <property type="term" value="F:DNA binding"/>
    <property type="evidence" value="ECO:0007669"/>
    <property type="project" value="UniProtKB-KW"/>
</dbReference>
<dbReference type="AlphaFoldDB" id="A0AAX1NAP9"/>
<feature type="domain" description="HTH luxR-type" evidence="6">
    <location>
        <begin position="137"/>
        <end position="202"/>
    </location>
</feature>
<sequence>MEKLKILIVDDHVLFCTGIEQILKNLLNADVDVCFDPKETLEKYDLNEYQIILVDMDMPEMKGFEFIERAKEKTVDTKYLIVSMHSKPSILRKANRLNIDGYILKDDDMSTFTEAITTITNGGQYFTSKLNGVMSVQTIEKTVVSPREEQIIRLVAEGKSMKTISEILFISHETVKTHTKNIRAKLQIDSKADLIKYAVENLLI</sequence>
<dbReference type="SUPFAM" id="SSF46894">
    <property type="entry name" value="C-terminal effector domain of the bipartite response regulators"/>
    <property type="match status" value="1"/>
</dbReference>
<dbReference type="PANTHER" id="PTHR43214:SF41">
    <property type="entry name" value="NITRATE_NITRITE RESPONSE REGULATOR PROTEIN NARP"/>
    <property type="match status" value="1"/>
</dbReference>
<dbReference type="InterPro" id="IPR001789">
    <property type="entry name" value="Sig_transdc_resp-reg_receiver"/>
</dbReference>
<evidence type="ECO:0000259" key="7">
    <source>
        <dbReference type="PROSITE" id="PS50110"/>
    </source>
</evidence>
<evidence type="ECO:0000313" key="9">
    <source>
        <dbReference type="Proteomes" id="UP000678679"/>
    </source>
</evidence>
<feature type="modified residue" description="4-aspartylphosphate" evidence="5">
    <location>
        <position position="55"/>
    </location>
</feature>
<dbReference type="InterPro" id="IPR011006">
    <property type="entry name" value="CheY-like_superfamily"/>
</dbReference>
<dbReference type="SMART" id="SM00448">
    <property type="entry name" value="REC"/>
    <property type="match status" value="1"/>
</dbReference>
<name>A0AAX1NAP9_9BACT</name>
<keyword evidence="3" id="KW-0238">DNA-binding</keyword>
<reference evidence="8 9" key="1">
    <citation type="submission" date="2021-05" db="EMBL/GenBank/DDBJ databases">
        <title>Comparative genomic studies on the polysaccharide-degrading batcterial strains of the Flammeovirga genus.</title>
        <authorList>
            <person name="Zewei F."/>
            <person name="Zheng Z."/>
            <person name="Yu L."/>
            <person name="Ruyue G."/>
            <person name="Yanhong M."/>
            <person name="Yuanyuan C."/>
            <person name="Jingyan G."/>
            <person name="Wenjun H."/>
        </authorList>
    </citation>
    <scope>NUCLEOTIDE SEQUENCE [LARGE SCALE GENOMIC DNA]</scope>
    <source>
        <strain evidence="8 9">NBRC:100898</strain>
    </source>
</reference>
<dbReference type="PANTHER" id="PTHR43214">
    <property type="entry name" value="TWO-COMPONENT RESPONSE REGULATOR"/>
    <property type="match status" value="1"/>
</dbReference>
<dbReference type="GO" id="GO:0006355">
    <property type="term" value="P:regulation of DNA-templated transcription"/>
    <property type="evidence" value="ECO:0007669"/>
    <property type="project" value="InterPro"/>
</dbReference>
<dbReference type="InterPro" id="IPR039420">
    <property type="entry name" value="WalR-like"/>
</dbReference>
<evidence type="ECO:0000256" key="2">
    <source>
        <dbReference type="ARBA" id="ARBA00023015"/>
    </source>
</evidence>
<dbReference type="Gene3D" id="3.40.50.2300">
    <property type="match status" value="1"/>
</dbReference>
<feature type="domain" description="Response regulatory" evidence="7">
    <location>
        <begin position="5"/>
        <end position="120"/>
    </location>
</feature>
<dbReference type="Pfam" id="PF00196">
    <property type="entry name" value="GerE"/>
    <property type="match status" value="1"/>
</dbReference>
<dbReference type="InterPro" id="IPR036388">
    <property type="entry name" value="WH-like_DNA-bd_sf"/>
</dbReference>
<keyword evidence="2" id="KW-0805">Transcription regulation</keyword>
<dbReference type="PROSITE" id="PS50043">
    <property type="entry name" value="HTH_LUXR_2"/>
    <property type="match status" value="1"/>
</dbReference>
<dbReference type="SMART" id="SM00421">
    <property type="entry name" value="HTH_LUXR"/>
    <property type="match status" value="1"/>
</dbReference>
<dbReference type="Pfam" id="PF00072">
    <property type="entry name" value="Response_reg"/>
    <property type="match status" value="1"/>
</dbReference>
<dbReference type="CDD" id="cd06170">
    <property type="entry name" value="LuxR_C_like"/>
    <property type="match status" value="1"/>
</dbReference>
<dbReference type="EMBL" id="CP076133">
    <property type="protein sequence ID" value="QWG04635.1"/>
    <property type="molecule type" value="Genomic_DNA"/>
</dbReference>
<keyword evidence="4" id="KW-0804">Transcription</keyword>
<dbReference type="InterPro" id="IPR016032">
    <property type="entry name" value="Sig_transdc_resp-reg_C-effctor"/>
</dbReference>
<organism evidence="8 9">
    <name type="scientific">Flammeovirga yaeyamensis</name>
    <dbReference type="NCBI Taxonomy" id="367791"/>
    <lineage>
        <taxon>Bacteria</taxon>
        <taxon>Pseudomonadati</taxon>
        <taxon>Bacteroidota</taxon>
        <taxon>Cytophagia</taxon>
        <taxon>Cytophagales</taxon>
        <taxon>Flammeovirgaceae</taxon>
        <taxon>Flammeovirga</taxon>
    </lineage>
</organism>
<dbReference type="InterPro" id="IPR000792">
    <property type="entry name" value="Tscrpt_reg_LuxR_C"/>
</dbReference>
<evidence type="ECO:0000256" key="4">
    <source>
        <dbReference type="ARBA" id="ARBA00023163"/>
    </source>
</evidence>
<dbReference type="CDD" id="cd17535">
    <property type="entry name" value="REC_NarL-like"/>
    <property type="match status" value="1"/>
</dbReference>
<dbReference type="RefSeq" id="WP_169665525.1">
    <property type="nucleotide sequence ID" value="NZ_CP076133.1"/>
</dbReference>
<keyword evidence="1 5" id="KW-0597">Phosphoprotein</keyword>
<dbReference type="InterPro" id="IPR058245">
    <property type="entry name" value="NreC/VraR/RcsB-like_REC"/>
</dbReference>
<evidence type="ECO:0000259" key="6">
    <source>
        <dbReference type="PROSITE" id="PS50043"/>
    </source>
</evidence>
<keyword evidence="9" id="KW-1185">Reference proteome</keyword>
<dbReference type="PRINTS" id="PR00038">
    <property type="entry name" value="HTHLUXR"/>
</dbReference>
<evidence type="ECO:0000256" key="5">
    <source>
        <dbReference type="PROSITE-ProRule" id="PRU00169"/>
    </source>
</evidence>
<dbReference type="Proteomes" id="UP000678679">
    <property type="component" value="Chromosome 2"/>
</dbReference>